<gene>
    <name evidence="9" type="ORF">CNEB1095_LOCUS1245</name>
    <name evidence="10" type="ORF">CNEB1095_LOCUS1246</name>
</gene>
<proteinExistence type="predicted"/>
<evidence type="ECO:0000256" key="5">
    <source>
        <dbReference type="ARBA" id="ARBA00022840"/>
    </source>
</evidence>
<evidence type="ECO:0000256" key="2">
    <source>
        <dbReference type="ARBA" id="ARBA00022679"/>
    </source>
</evidence>
<feature type="compositionally biased region" description="Low complexity" evidence="7">
    <location>
        <begin position="441"/>
        <end position="452"/>
    </location>
</feature>
<dbReference type="GO" id="GO:0004674">
    <property type="term" value="F:protein serine/threonine kinase activity"/>
    <property type="evidence" value="ECO:0007669"/>
    <property type="project" value="UniProtKB-KW"/>
</dbReference>
<evidence type="ECO:0000256" key="4">
    <source>
        <dbReference type="ARBA" id="ARBA00022777"/>
    </source>
</evidence>
<keyword evidence="4" id="KW-0418">Kinase</keyword>
<dbReference type="SUPFAM" id="SSF56112">
    <property type="entry name" value="Protein kinase-like (PK-like)"/>
    <property type="match status" value="1"/>
</dbReference>
<dbReference type="InterPro" id="IPR008271">
    <property type="entry name" value="Ser/Thr_kinase_AS"/>
</dbReference>
<feature type="binding site" evidence="6">
    <location>
        <position position="39"/>
    </location>
    <ligand>
        <name>ATP</name>
        <dbReference type="ChEBI" id="CHEBI:30616"/>
    </ligand>
</feature>
<feature type="region of interest" description="Disordered" evidence="7">
    <location>
        <begin position="432"/>
        <end position="458"/>
    </location>
</feature>
<feature type="compositionally biased region" description="Polar residues" evidence="7">
    <location>
        <begin position="276"/>
        <end position="304"/>
    </location>
</feature>
<reference evidence="10" key="1">
    <citation type="submission" date="2021-01" db="EMBL/GenBank/DDBJ databases">
        <authorList>
            <person name="Corre E."/>
            <person name="Pelletier E."/>
            <person name="Niang G."/>
            <person name="Scheremetjew M."/>
            <person name="Finn R."/>
            <person name="Kale V."/>
            <person name="Holt S."/>
            <person name="Cochrane G."/>
            <person name="Meng A."/>
            <person name="Brown T."/>
            <person name="Cohen L."/>
        </authorList>
    </citation>
    <scope>NUCLEOTIDE SEQUENCE</scope>
    <source>
        <strain evidence="10">UTEXLB2642</strain>
    </source>
</reference>
<dbReference type="PANTHER" id="PTHR48016">
    <property type="entry name" value="MAP KINASE KINASE KINASE SSK2-RELATED-RELATED"/>
    <property type="match status" value="1"/>
</dbReference>
<dbReference type="InterPro" id="IPR050538">
    <property type="entry name" value="MAP_kinase_kinase_kinase"/>
</dbReference>
<dbReference type="PRINTS" id="PR00109">
    <property type="entry name" value="TYRKINASE"/>
</dbReference>
<sequence length="649" mass="72129">MSSYQITSPWEIIKLVGKGGSSSVYKGRFTDTGKLIAIKQINIDGFNKEQILAINNEINTIKGLSHSNIIIFYGTQQTNNKINIFLEFATLGSLQSYYKKKGPMKENQAINCTKQILNGLEYLHNKGIAHRDIKCANCLLTSKGVVKLADFGASKKYESESIVSGLKGTPNWMAPEVIRGTQMTSGWMKADVWSVGCTIVEMLTAKLPFSEYDNPMTAMYHIANGKSPSLQNVDCTDDLKEFIHICCSSEPEVRPNISELVRHKLFNKSITNITPDKQKSQSIHSNSNLTNSIELTNNPITNESNQRKDSIDNNTIEEISEDEYLQEIFHDDEIDIDISTDDEISETSSVNNASYIEEEPPNDENEQTYVFNNHIDTNSHSDDITINDVDSKIDKQLTSLSLEDAVTPNINANNECLNSSRVSTAIYSPDSRKVSIGSPQTVTETTESMTTRTNDKTNNVNFEIQDAVYRPVAPMSGEHIRISNQSDDNTTNTTSINKSKSSHKLPPSHSSSTSTGRTLTSSYRKKLLKVRSKSAGIPSKADNKSNNNTNLPEKLPVVMTSSMNNTTIRTFGRYIQSAPAISRSVNLPTIPSHHVIPVTKENNKESIRKLDSISQSTNSTPNKKHILIHKNKSNGINSKSINFNESNTR</sequence>
<dbReference type="InterPro" id="IPR011009">
    <property type="entry name" value="Kinase-like_dom_sf"/>
</dbReference>
<evidence type="ECO:0000313" key="9">
    <source>
        <dbReference type="EMBL" id="CAD8715219.1"/>
    </source>
</evidence>
<name>A0A6T5VXF8_9STRA</name>
<feature type="compositionally biased region" description="Low complexity" evidence="7">
    <location>
        <begin position="482"/>
        <end position="522"/>
    </location>
</feature>
<evidence type="ECO:0000259" key="8">
    <source>
        <dbReference type="PROSITE" id="PS50011"/>
    </source>
</evidence>
<dbReference type="CDD" id="cd06606">
    <property type="entry name" value="STKc_MAPKKK"/>
    <property type="match status" value="1"/>
</dbReference>
<feature type="region of interest" description="Disordered" evidence="7">
    <location>
        <begin position="481"/>
        <end position="553"/>
    </location>
</feature>
<dbReference type="Gene3D" id="1.10.510.10">
    <property type="entry name" value="Transferase(Phosphotransferase) domain 1"/>
    <property type="match status" value="1"/>
</dbReference>
<evidence type="ECO:0000256" key="3">
    <source>
        <dbReference type="ARBA" id="ARBA00022741"/>
    </source>
</evidence>
<evidence type="ECO:0000256" key="7">
    <source>
        <dbReference type="SAM" id="MobiDB-lite"/>
    </source>
</evidence>
<dbReference type="GO" id="GO:0005524">
    <property type="term" value="F:ATP binding"/>
    <property type="evidence" value="ECO:0007669"/>
    <property type="project" value="UniProtKB-UniRule"/>
</dbReference>
<protein>
    <recommendedName>
        <fullName evidence="8">Protein kinase domain-containing protein</fullName>
    </recommendedName>
</protein>
<dbReference type="PROSITE" id="PS00108">
    <property type="entry name" value="PROTEIN_KINASE_ST"/>
    <property type="match status" value="1"/>
</dbReference>
<dbReference type="PROSITE" id="PS50011">
    <property type="entry name" value="PROTEIN_KINASE_DOM"/>
    <property type="match status" value="1"/>
</dbReference>
<accession>A0A6T5VXF8</accession>
<dbReference type="InterPro" id="IPR001245">
    <property type="entry name" value="Ser-Thr/Tyr_kinase_cat_dom"/>
</dbReference>
<evidence type="ECO:0000256" key="6">
    <source>
        <dbReference type="PROSITE-ProRule" id="PRU10141"/>
    </source>
</evidence>
<dbReference type="InterPro" id="IPR000719">
    <property type="entry name" value="Prot_kinase_dom"/>
</dbReference>
<organism evidence="10">
    <name type="scientific">Chromulina nebulosa</name>
    <dbReference type="NCBI Taxonomy" id="96789"/>
    <lineage>
        <taxon>Eukaryota</taxon>
        <taxon>Sar</taxon>
        <taxon>Stramenopiles</taxon>
        <taxon>Ochrophyta</taxon>
        <taxon>Chrysophyceae</taxon>
        <taxon>Chromulinales</taxon>
        <taxon>Chromulinaceae</taxon>
        <taxon>Chromulina</taxon>
    </lineage>
</organism>
<dbReference type="PROSITE" id="PS00107">
    <property type="entry name" value="PROTEIN_KINASE_ATP"/>
    <property type="match status" value="1"/>
</dbReference>
<dbReference type="InterPro" id="IPR017441">
    <property type="entry name" value="Protein_kinase_ATP_BS"/>
</dbReference>
<dbReference type="AlphaFoldDB" id="A0A6T5VXF8"/>
<feature type="region of interest" description="Disordered" evidence="7">
    <location>
        <begin position="276"/>
        <end position="308"/>
    </location>
</feature>
<dbReference type="SMART" id="SM00220">
    <property type="entry name" value="S_TKc"/>
    <property type="match status" value="1"/>
</dbReference>
<dbReference type="EMBL" id="HBFD01001970">
    <property type="protein sequence ID" value="CAD8715221.1"/>
    <property type="molecule type" value="Transcribed_RNA"/>
</dbReference>
<feature type="domain" description="Protein kinase" evidence="8">
    <location>
        <begin position="10"/>
        <end position="266"/>
    </location>
</feature>
<dbReference type="EMBL" id="HBFD01001968">
    <property type="protein sequence ID" value="CAD8715219.1"/>
    <property type="molecule type" value="Transcribed_RNA"/>
</dbReference>
<keyword evidence="2" id="KW-0808">Transferase</keyword>
<dbReference type="PANTHER" id="PTHR48016:SF56">
    <property type="entry name" value="MAPKK KINASE"/>
    <property type="match status" value="1"/>
</dbReference>
<keyword evidence="5 6" id="KW-0067">ATP-binding</keyword>
<keyword evidence="1" id="KW-0723">Serine/threonine-protein kinase</keyword>
<evidence type="ECO:0000256" key="1">
    <source>
        <dbReference type="ARBA" id="ARBA00022527"/>
    </source>
</evidence>
<feature type="compositionally biased region" description="Basic residues" evidence="7">
    <location>
        <begin position="523"/>
        <end position="532"/>
    </location>
</feature>
<dbReference type="Pfam" id="PF00069">
    <property type="entry name" value="Pkinase"/>
    <property type="match status" value="1"/>
</dbReference>
<evidence type="ECO:0000313" key="10">
    <source>
        <dbReference type="EMBL" id="CAD8715221.1"/>
    </source>
</evidence>
<keyword evidence="3 6" id="KW-0547">Nucleotide-binding</keyword>